<dbReference type="SUPFAM" id="SSF46894">
    <property type="entry name" value="C-terminal effector domain of the bipartite response regulators"/>
    <property type="match status" value="1"/>
</dbReference>
<feature type="domain" description="HTH luxR-type" evidence="4">
    <location>
        <begin position="817"/>
        <end position="882"/>
    </location>
</feature>
<evidence type="ECO:0000256" key="2">
    <source>
        <dbReference type="ARBA" id="ARBA00023125"/>
    </source>
</evidence>
<dbReference type="InterPro" id="IPR059106">
    <property type="entry name" value="WHD_MalT"/>
</dbReference>
<dbReference type="InterPro" id="IPR027417">
    <property type="entry name" value="P-loop_NTPase"/>
</dbReference>
<comment type="caution">
    <text evidence="5">The sequence shown here is derived from an EMBL/GenBank/DDBJ whole genome shotgun (WGS) entry which is preliminary data.</text>
</comment>
<dbReference type="InterPro" id="IPR041617">
    <property type="entry name" value="TPR_MalT"/>
</dbReference>
<dbReference type="EMBL" id="JBHRXI010000016">
    <property type="protein sequence ID" value="MFC3615303.1"/>
    <property type="molecule type" value="Genomic_DNA"/>
</dbReference>
<evidence type="ECO:0000313" key="5">
    <source>
        <dbReference type="EMBL" id="MFC3615303.1"/>
    </source>
</evidence>
<dbReference type="Gene3D" id="1.10.10.10">
    <property type="entry name" value="Winged helix-like DNA-binding domain superfamily/Winged helix DNA-binding domain"/>
    <property type="match status" value="1"/>
</dbReference>
<reference evidence="6" key="1">
    <citation type="journal article" date="2019" name="Int. J. Syst. Evol. Microbiol.">
        <title>The Global Catalogue of Microorganisms (GCM) 10K type strain sequencing project: providing services to taxonomists for standard genome sequencing and annotation.</title>
        <authorList>
            <consortium name="The Broad Institute Genomics Platform"/>
            <consortium name="The Broad Institute Genome Sequencing Center for Infectious Disease"/>
            <person name="Wu L."/>
            <person name="Ma J."/>
        </authorList>
    </citation>
    <scope>NUCLEOTIDE SEQUENCE [LARGE SCALE GENOMIC DNA]</scope>
    <source>
        <strain evidence="6">KCTC 42911</strain>
    </source>
</reference>
<dbReference type="InterPro" id="IPR011990">
    <property type="entry name" value="TPR-like_helical_dom_sf"/>
</dbReference>
<protein>
    <submittedName>
        <fullName evidence="5">LuxR C-terminal-related transcriptional regulator</fullName>
    </submittedName>
</protein>
<dbReference type="Pfam" id="PF25873">
    <property type="entry name" value="WHD_MalT"/>
    <property type="match status" value="1"/>
</dbReference>
<evidence type="ECO:0000313" key="6">
    <source>
        <dbReference type="Proteomes" id="UP001595629"/>
    </source>
</evidence>
<evidence type="ECO:0000256" key="3">
    <source>
        <dbReference type="ARBA" id="ARBA00023163"/>
    </source>
</evidence>
<keyword evidence="3" id="KW-0804">Transcription</keyword>
<keyword evidence="2" id="KW-0238">DNA-binding</keyword>
<dbReference type="InterPro" id="IPR016032">
    <property type="entry name" value="Sig_transdc_resp-reg_C-effctor"/>
</dbReference>
<sequence>MLHTKLHAPRIADDFVERRHALSILDEGFDCPLALVSAPAGFGKSSLTAYWCATRDKNFAWLSLDEADNSLAAFSTYLACALETLQEGVSRDILQALNADASLPPNLLRTLFVTAIDRIERRSVLVLDDFHTVQSDEIISLVAQLLEHPSPKLHIQILTRRDPKLDLALLRLRNQMREVRARELEFSTEDVSQLFARGGLKDVLAETAQEVRDSLDGWPAGIRLTLLASLAGTHPSQLIAGARAEPLREYLLEQVLAEQAPDFVQKILPLSIVDRFSAGLCESLWTAAGLDAAPGNGEAFFAELLASGLFVVHLDTDGQWFRFHHLFRSVLLQKLKRSVADAALEGLHRAAATWFASAGLVEQAISHALAIEAPDLGSGFVAKARQEAMNRDQWVRLENWLAAFPPSFARQDAELLTLRCWLDLYKWYRLGDLLDDIRQVEDALDASRLPQEQKESLSAELAALQSAIELYTVNFEQCVELCDRVERLVPREYECVCSTAALMKGGALLNTEGAAAAEAFFLEALRPGHSDHGATEARYLQGLCFVHWYAGDARRLDPAAADMIAAGATYKDPLAESFGRYFGALAYFDHDRAQDALDLLAPVIDAPQAYPTQNYAHCAILYAQCRQALGEVEAANSVASDLARLVQAQGNQLFVASALALRAQLDLEQGRMGAALDWYRTFEAGPPLLMVRAFQPQVVAARIALKTISRDPARSVEQITGLRHFLEKIRNRRLLIDALVMCALANEAQGHVGRADADLLAAIDLAIPSRILRPFLDAGSAILPLLGRANLDNDRIAFAGEIVGRFEKQMPRADTPAHMDGGPLTRRELEILSHLSDGLTNSEIGDRLFISPGTVKRHAHNIYEKLSVNSRREAVAKAQGMGLLTR</sequence>
<organism evidence="5 6">
    <name type="scientific">Lutimaribacter marinistellae</name>
    <dbReference type="NCBI Taxonomy" id="1820329"/>
    <lineage>
        <taxon>Bacteria</taxon>
        <taxon>Pseudomonadati</taxon>
        <taxon>Pseudomonadota</taxon>
        <taxon>Alphaproteobacteria</taxon>
        <taxon>Rhodobacterales</taxon>
        <taxon>Roseobacteraceae</taxon>
        <taxon>Lutimaribacter</taxon>
    </lineage>
</organism>
<dbReference type="PANTHER" id="PTHR44688:SF16">
    <property type="entry name" value="DNA-BINDING TRANSCRIPTIONAL ACTIVATOR DEVR_DOSR"/>
    <property type="match status" value="1"/>
</dbReference>
<dbReference type="RefSeq" id="WP_386736633.1">
    <property type="nucleotide sequence ID" value="NZ_JBHRXI010000016.1"/>
</dbReference>
<dbReference type="PROSITE" id="PS50043">
    <property type="entry name" value="HTH_LUXR_2"/>
    <property type="match status" value="1"/>
</dbReference>
<dbReference type="PANTHER" id="PTHR44688">
    <property type="entry name" value="DNA-BINDING TRANSCRIPTIONAL ACTIVATOR DEVR_DOSR"/>
    <property type="match status" value="1"/>
</dbReference>
<dbReference type="PROSITE" id="PS00622">
    <property type="entry name" value="HTH_LUXR_1"/>
    <property type="match status" value="1"/>
</dbReference>
<accession>A0ABV7TJE2</accession>
<dbReference type="Pfam" id="PF00196">
    <property type="entry name" value="GerE"/>
    <property type="match status" value="1"/>
</dbReference>
<evidence type="ECO:0000259" key="4">
    <source>
        <dbReference type="PROSITE" id="PS50043"/>
    </source>
</evidence>
<dbReference type="Pfam" id="PF17874">
    <property type="entry name" value="TPR_MalT"/>
    <property type="match status" value="1"/>
</dbReference>
<proteinExistence type="predicted"/>
<gene>
    <name evidence="5" type="ORF">ACFORG_16205</name>
</gene>
<dbReference type="InterPro" id="IPR000792">
    <property type="entry name" value="Tscrpt_reg_LuxR_C"/>
</dbReference>
<keyword evidence="1" id="KW-0805">Transcription regulation</keyword>
<name>A0ABV7TJE2_9RHOB</name>
<dbReference type="Gene3D" id="1.25.40.10">
    <property type="entry name" value="Tetratricopeptide repeat domain"/>
    <property type="match status" value="1"/>
</dbReference>
<dbReference type="CDD" id="cd06170">
    <property type="entry name" value="LuxR_C_like"/>
    <property type="match status" value="1"/>
</dbReference>
<dbReference type="PRINTS" id="PR00038">
    <property type="entry name" value="HTHLUXR"/>
</dbReference>
<evidence type="ECO:0000256" key="1">
    <source>
        <dbReference type="ARBA" id="ARBA00023015"/>
    </source>
</evidence>
<dbReference type="SUPFAM" id="SSF52540">
    <property type="entry name" value="P-loop containing nucleoside triphosphate hydrolases"/>
    <property type="match status" value="1"/>
</dbReference>
<dbReference type="SMART" id="SM00421">
    <property type="entry name" value="HTH_LUXR"/>
    <property type="match status" value="1"/>
</dbReference>
<keyword evidence="6" id="KW-1185">Reference proteome</keyword>
<dbReference type="InterPro" id="IPR036388">
    <property type="entry name" value="WH-like_DNA-bd_sf"/>
</dbReference>
<dbReference type="Proteomes" id="UP001595629">
    <property type="component" value="Unassembled WGS sequence"/>
</dbReference>
<dbReference type="SUPFAM" id="SSF48452">
    <property type="entry name" value="TPR-like"/>
    <property type="match status" value="1"/>
</dbReference>